<keyword evidence="4" id="KW-0597">Phosphoprotein</keyword>
<dbReference type="PROSITE" id="PS50109">
    <property type="entry name" value="HIS_KIN"/>
    <property type="match status" value="1"/>
</dbReference>
<keyword evidence="14" id="KW-0547">Nucleotide-binding</keyword>
<dbReference type="PROSITE" id="PS50885">
    <property type="entry name" value="HAMP"/>
    <property type="match status" value="1"/>
</dbReference>
<dbReference type="Proteomes" id="UP000197446">
    <property type="component" value="Unassembled WGS sequence"/>
</dbReference>
<dbReference type="InterPro" id="IPR003594">
    <property type="entry name" value="HATPase_dom"/>
</dbReference>
<proteinExistence type="predicted"/>
<evidence type="ECO:0000256" key="4">
    <source>
        <dbReference type="ARBA" id="ARBA00022553"/>
    </source>
</evidence>
<evidence type="ECO:0000259" key="12">
    <source>
        <dbReference type="PROSITE" id="PS50109"/>
    </source>
</evidence>
<dbReference type="GO" id="GO:0004673">
    <property type="term" value="F:protein histidine kinase activity"/>
    <property type="evidence" value="ECO:0007669"/>
    <property type="project" value="UniProtKB-EC"/>
</dbReference>
<evidence type="ECO:0000256" key="6">
    <source>
        <dbReference type="ARBA" id="ARBA00022692"/>
    </source>
</evidence>
<reference evidence="14 15" key="1">
    <citation type="journal article" date="2007" name="Int. J. Syst. Evol. Microbiol.">
        <title>Description of Pelomonas aquatica sp. nov. and Pelomonas puraquae sp. nov., isolated from industrial and haemodialysis water.</title>
        <authorList>
            <person name="Gomila M."/>
            <person name="Bowien B."/>
            <person name="Falsen E."/>
            <person name="Moore E.R."/>
            <person name="Lalucat J."/>
        </authorList>
    </citation>
    <scope>NUCLEOTIDE SEQUENCE [LARGE SCALE GENOMIC DNA]</scope>
    <source>
        <strain evidence="14 15">CCUG 52769</strain>
    </source>
</reference>
<evidence type="ECO:0000256" key="7">
    <source>
        <dbReference type="ARBA" id="ARBA00022777"/>
    </source>
</evidence>
<evidence type="ECO:0000259" key="13">
    <source>
        <dbReference type="PROSITE" id="PS50885"/>
    </source>
</evidence>
<evidence type="ECO:0000256" key="1">
    <source>
        <dbReference type="ARBA" id="ARBA00000085"/>
    </source>
</evidence>
<dbReference type="PANTHER" id="PTHR45436">
    <property type="entry name" value="SENSOR HISTIDINE KINASE YKOH"/>
    <property type="match status" value="1"/>
</dbReference>
<evidence type="ECO:0000256" key="9">
    <source>
        <dbReference type="ARBA" id="ARBA00023012"/>
    </source>
</evidence>
<dbReference type="EMBL" id="NISI01000022">
    <property type="protein sequence ID" value="OWQ98147.1"/>
    <property type="molecule type" value="Genomic_DNA"/>
</dbReference>
<evidence type="ECO:0000313" key="15">
    <source>
        <dbReference type="Proteomes" id="UP000197446"/>
    </source>
</evidence>
<comment type="subcellular location">
    <subcellularLocation>
        <location evidence="2">Membrane</location>
    </subcellularLocation>
</comment>
<accession>A0A254N3P6</accession>
<keyword evidence="14" id="KW-0067">ATP-binding</keyword>
<keyword evidence="9" id="KW-0902">Two-component regulatory system</keyword>
<evidence type="ECO:0000256" key="10">
    <source>
        <dbReference type="ARBA" id="ARBA00023136"/>
    </source>
</evidence>
<dbReference type="RefSeq" id="WP_088486306.1">
    <property type="nucleotide sequence ID" value="NZ_NISI01000022.1"/>
</dbReference>
<dbReference type="OrthoDB" id="9809567at2"/>
<dbReference type="EC" id="2.7.13.3" evidence="3"/>
<keyword evidence="5" id="KW-0808">Transferase</keyword>
<gene>
    <name evidence="14" type="ORF">CDO81_26645</name>
</gene>
<evidence type="ECO:0000256" key="3">
    <source>
        <dbReference type="ARBA" id="ARBA00012438"/>
    </source>
</evidence>
<comment type="catalytic activity">
    <reaction evidence="1">
        <text>ATP + protein L-histidine = ADP + protein N-phospho-L-histidine.</text>
        <dbReference type="EC" id="2.7.13.3"/>
    </reaction>
</comment>
<keyword evidence="8 11" id="KW-1133">Transmembrane helix</keyword>
<feature type="domain" description="Histidine kinase" evidence="12">
    <location>
        <begin position="252"/>
        <end position="457"/>
    </location>
</feature>
<keyword evidence="15" id="KW-1185">Reference proteome</keyword>
<dbReference type="InterPro" id="IPR005467">
    <property type="entry name" value="His_kinase_dom"/>
</dbReference>
<dbReference type="InterPro" id="IPR050428">
    <property type="entry name" value="TCS_sensor_his_kinase"/>
</dbReference>
<dbReference type="GO" id="GO:0005886">
    <property type="term" value="C:plasma membrane"/>
    <property type="evidence" value="ECO:0007669"/>
    <property type="project" value="TreeGrafter"/>
</dbReference>
<dbReference type="GO" id="GO:0000160">
    <property type="term" value="P:phosphorelay signal transduction system"/>
    <property type="evidence" value="ECO:0007669"/>
    <property type="project" value="UniProtKB-KW"/>
</dbReference>
<dbReference type="InterPro" id="IPR036890">
    <property type="entry name" value="HATPase_C_sf"/>
</dbReference>
<evidence type="ECO:0000256" key="5">
    <source>
        <dbReference type="ARBA" id="ARBA00022679"/>
    </source>
</evidence>
<keyword evidence="10 11" id="KW-0472">Membrane</keyword>
<feature type="transmembrane region" description="Helical" evidence="11">
    <location>
        <begin position="172"/>
        <end position="197"/>
    </location>
</feature>
<dbReference type="AlphaFoldDB" id="A0A254N3P6"/>
<dbReference type="PANTHER" id="PTHR45436:SF5">
    <property type="entry name" value="SENSOR HISTIDINE KINASE TRCS"/>
    <property type="match status" value="1"/>
</dbReference>
<organism evidence="14 15">
    <name type="scientific">Roseateles puraquae</name>
    <dbReference type="NCBI Taxonomy" id="431059"/>
    <lineage>
        <taxon>Bacteria</taxon>
        <taxon>Pseudomonadati</taxon>
        <taxon>Pseudomonadota</taxon>
        <taxon>Betaproteobacteria</taxon>
        <taxon>Burkholderiales</taxon>
        <taxon>Sphaerotilaceae</taxon>
        <taxon>Roseateles</taxon>
    </lineage>
</organism>
<evidence type="ECO:0000313" key="14">
    <source>
        <dbReference type="EMBL" id="OWQ98147.1"/>
    </source>
</evidence>
<comment type="caution">
    <text evidence="14">The sequence shown here is derived from an EMBL/GenBank/DDBJ whole genome shotgun (WGS) entry which is preliminary data.</text>
</comment>
<evidence type="ECO:0000256" key="8">
    <source>
        <dbReference type="ARBA" id="ARBA00022989"/>
    </source>
</evidence>
<dbReference type="Pfam" id="PF02518">
    <property type="entry name" value="HATPase_c"/>
    <property type="match status" value="1"/>
</dbReference>
<protein>
    <recommendedName>
        <fullName evidence="3">histidine kinase</fullName>
        <ecNumber evidence="3">2.7.13.3</ecNumber>
    </recommendedName>
</protein>
<evidence type="ECO:0000256" key="2">
    <source>
        <dbReference type="ARBA" id="ARBA00004370"/>
    </source>
</evidence>
<keyword evidence="7" id="KW-0418">Kinase</keyword>
<keyword evidence="6 11" id="KW-0812">Transmembrane</keyword>
<dbReference type="SUPFAM" id="SSF55874">
    <property type="entry name" value="ATPase domain of HSP90 chaperone/DNA topoisomerase II/histidine kinase"/>
    <property type="match status" value="1"/>
</dbReference>
<feature type="domain" description="HAMP" evidence="13">
    <location>
        <begin position="193"/>
        <end position="244"/>
    </location>
</feature>
<sequence>MLNLRSLRQRLLLVTLLTAGLTVVTSGFVLSALFRDHVRQQFVERLTADLDQVLARLEVDNQGQPSLDAARLSDPRWTRPHSGLYWQVDGAGADGKPGLLRSRSLWDEDLVAPRDMPGQGELHVHQVLNHRKEPLLLIERGLRADGAALPWRVMVAASTQPLDRAAQRFDNVLIGALLVLMLLLCAGAFLQVTLGLAPLGRLREALAALRDGRTQRLEGSYPTEVQPLVDDLNSVLDRQASTLERARTQAGNLAHALKTPLTILGQAAANASSTVAVRDELPALVLDQVQVARRHIDWHLARARAAAAQGAGGLKTPLQPVADGLVRVMQKVYANRKLSIRADIDGRLAFAGESQDLQEMLGNLLDNACKAARKQVLVSAMQTGSLLRVTVDDDGPGIAPDQVAKALERGHRLDESTPGSGLGLAIVQELATLYEGTVELGVSPLGGLLVVLNVPAG</sequence>
<dbReference type="Gene3D" id="3.30.565.10">
    <property type="entry name" value="Histidine kinase-like ATPase, C-terminal domain"/>
    <property type="match status" value="1"/>
</dbReference>
<dbReference type="InterPro" id="IPR004358">
    <property type="entry name" value="Sig_transdc_His_kin-like_C"/>
</dbReference>
<name>A0A254N3P6_9BURK</name>
<dbReference type="GO" id="GO:0005524">
    <property type="term" value="F:ATP binding"/>
    <property type="evidence" value="ECO:0007669"/>
    <property type="project" value="UniProtKB-KW"/>
</dbReference>
<dbReference type="PRINTS" id="PR00344">
    <property type="entry name" value="BCTRLSENSOR"/>
</dbReference>
<evidence type="ECO:0000256" key="11">
    <source>
        <dbReference type="SAM" id="Phobius"/>
    </source>
</evidence>
<dbReference type="SMART" id="SM00387">
    <property type="entry name" value="HATPase_c"/>
    <property type="match status" value="1"/>
</dbReference>
<dbReference type="InterPro" id="IPR003660">
    <property type="entry name" value="HAMP_dom"/>
</dbReference>